<dbReference type="InterPro" id="IPR001063">
    <property type="entry name" value="Ribosomal_uL22"/>
</dbReference>
<evidence type="ECO:0000256" key="1">
    <source>
        <dbReference type="ARBA" id="ARBA00009451"/>
    </source>
</evidence>
<dbReference type="KEGG" id="ncs:NCAS_0G01930"/>
<evidence type="ECO:0000313" key="6">
    <source>
        <dbReference type="EMBL" id="CCC71080.1"/>
    </source>
</evidence>
<evidence type="ECO:0000256" key="3">
    <source>
        <dbReference type="ARBA" id="ARBA00023274"/>
    </source>
</evidence>
<sequence length="311" mass="35373">MLSPFTFNTGILCSVLRKSVAIRSRSLHLTPLFYNNAASGSGGSLLGKLNEKFDIEKDDSPDKMSNLLVNQGDEGSDGKLTKKKKDSITMESDGELQKYIKSLRPSEKLAPHLLLSPLKREIYEENCKLNDGFYKEETVVTLPSTKQQYKLHLTRREIDVLEPSVYLKSFRIKSSMKKATLLLRMLNGLDVKKALTQCHFSQKQIARDVAGLLERGITDGEKLGLDADDLYISQIWTGSDGKWLKRIDYKARGRTGVLRHRYVHVRCILKTKSVTKKRLAYEAELKLQRRKPWVQLADKPVRGVTGGVYKW</sequence>
<evidence type="ECO:0000256" key="2">
    <source>
        <dbReference type="ARBA" id="ARBA00022980"/>
    </source>
</evidence>
<dbReference type="PANTHER" id="PTHR13501">
    <property type="entry name" value="CHLOROPLAST 50S RIBOSOMAL PROTEIN L22-RELATED"/>
    <property type="match status" value="1"/>
</dbReference>
<dbReference type="InterPro" id="IPR047867">
    <property type="entry name" value="Ribosomal_uL22_bac/org-type"/>
</dbReference>
<dbReference type="Proteomes" id="UP000001640">
    <property type="component" value="Chromosome 7"/>
</dbReference>
<dbReference type="InterPro" id="IPR036394">
    <property type="entry name" value="Ribosomal_uL22_sf"/>
</dbReference>
<dbReference type="OMA" id="WVQLADK"/>
<dbReference type="EMBL" id="HE576758">
    <property type="protein sequence ID" value="CCC71080.1"/>
    <property type="molecule type" value="Genomic_DNA"/>
</dbReference>
<comment type="similarity">
    <text evidence="1 4">Belongs to the universal ribosomal protein uL22 family.</text>
</comment>
<name>G0VI46_NAUCA</name>
<reference evidence="6 7" key="1">
    <citation type="journal article" date="2011" name="Proc. Natl. Acad. Sci. U.S.A.">
        <title>Evolutionary erosion of yeast sex chromosomes by mating-type switching accidents.</title>
        <authorList>
            <person name="Gordon J.L."/>
            <person name="Armisen D."/>
            <person name="Proux-Wera E."/>
            <person name="Oheigeartaigh S.S."/>
            <person name="Byrne K.P."/>
            <person name="Wolfe K.H."/>
        </authorList>
    </citation>
    <scope>NUCLEOTIDE SEQUENCE [LARGE SCALE GENOMIC DNA]</scope>
    <source>
        <strain evidence="7">ATCC 76901 / BCRC 22586 / CBS 4309 / NBRC 1992 / NRRL Y-12630</strain>
    </source>
</reference>
<dbReference type="Pfam" id="PF00237">
    <property type="entry name" value="Ribosomal_L22"/>
    <property type="match status" value="1"/>
</dbReference>
<keyword evidence="3 4" id="KW-0687">Ribonucleoprotein</keyword>
<dbReference type="HOGENOM" id="CLU_081667_0_0_1"/>
<evidence type="ECO:0000256" key="5">
    <source>
        <dbReference type="SAM" id="MobiDB-lite"/>
    </source>
</evidence>
<keyword evidence="2 4" id="KW-0689">Ribosomal protein</keyword>
<dbReference type="GeneID" id="96904746"/>
<dbReference type="SUPFAM" id="SSF54843">
    <property type="entry name" value="Ribosomal protein L22"/>
    <property type="match status" value="1"/>
</dbReference>
<dbReference type="PANTHER" id="PTHR13501:SF8">
    <property type="entry name" value="LARGE RIBOSOMAL SUBUNIT PROTEIN UL22M"/>
    <property type="match status" value="1"/>
</dbReference>
<feature type="region of interest" description="Disordered" evidence="5">
    <location>
        <begin position="58"/>
        <end position="87"/>
    </location>
</feature>
<dbReference type="GO" id="GO:0005762">
    <property type="term" value="C:mitochondrial large ribosomal subunit"/>
    <property type="evidence" value="ECO:0007669"/>
    <property type="project" value="EnsemblFungi"/>
</dbReference>
<dbReference type="RefSeq" id="XP_003677433.1">
    <property type="nucleotide sequence ID" value="XM_003677385.1"/>
</dbReference>
<dbReference type="FunFam" id="3.90.470.10:FF:000022">
    <property type="entry name" value="Mitochondrial ribosomal protein"/>
    <property type="match status" value="1"/>
</dbReference>
<keyword evidence="7" id="KW-1185">Reference proteome</keyword>
<dbReference type="FunCoup" id="G0VI46">
    <property type="interactions" value="349"/>
</dbReference>
<gene>
    <name evidence="6" type="primary">NCAS0G01930</name>
    <name evidence="6" type="ordered locus">NCAS_0G01930</name>
</gene>
<evidence type="ECO:0000313" key="7">
    <source>
        <dbReference type="Proteomes" id="UP000001640"/>
    </source>
</evidence>
<accession>G0VI46</accession>
<dbReference type="STRING" id="1064592.G0VI46"/>
<evidence type="ECO:0008006" key="8">
    <source>
        <dbReference type="Google" id="ProtNLM"/>
    </source>
</evidence>
<dbReference type="InParanoid" id="G0VI46"/>
<evidence type="ECO:0000256" key="4">
    <source>
        <dbReference type="RuleBase" id="RU004005"/>
    </source>
</evidence>
<organism evidence="6 7">
    <name type="scientific">Naumovozyma castellii</name>
    <name type="common">Yeast</name>
    <name type="synonym">Saccharomyces castellii</name>
    <dbReference type="NCBI Taxonomy" id="27288"/>
    <lineage>
        <taxon>Eukaryota</taxon>
        <taxon>Fungi</taxon>
        <taxon>Dikarya</taxon>
        <taxon>Ascomycota</taxon>
        <taxon>Saccharomycotina</taxon>
        <taxon>Saccharomycetes</taxon>
        <taxon>Saccharomycetales</taxon>
        <taxon>Saccharomycetaceae</taxon>
        <taxon>Naumovozyma</taxon>
    </lineage>
</organism>
<dbReference type="eggNOG" id="KOG1711">
    <property type="taxonomic scope" value="Eukaryota"/>
</dbReference>
<reference key="2">
    <citation type="submission" date="2011-08" db="EMBL/GenBank/DDBJ databases">
        <title>Genome sequence of Naumovozyma castellii.</title>
        <authorList>
            <person name="Gordon J.L."/>
            <person name="Armisen D."/>
            <person name="Proux-Wera E."/>
            <person name="OhEigeartaigh S.S."/>
            <person name="Byrne K.P."/>
            <person name="Wolfe K.H."/>
        </authorList>
    </citation>
    <scope>NUCLEOTIDE SEQUENCE</scope>
    <source>
        <strain>Type strain:CBS 4309</strain>
    </source>
</reference>
<protein>
    <recommendedName>
        <fullName evidence="8">Ribosomal protein L22</fullName>
    </recommendedName>
</protein>
<dbReference type="GO" id="GO:0003735">
    <property type="term" value="F:structural constituent of ribosome"/>
    <property type="evidence" value="ECO:0007669"/>
    <property type="project" value="EnsemblFungi"/>
</dbReference>
<proteinExistence type="inferred from homology"/>
<dbReference type="OrthoDB" id="416470at2759"/>
<dbReference type="AlphaFoldDB" id="G0VI46"/>
<dbReference type="GO" id="GO:0006412">
    <property type="term" value="P:translation"/>
    <property type="evidence" value="ECO:0007669"/>
    <property type="project" value="InterPro"/>
</dbReference>
<dbReference type="Gene3D" id="3.90.470.10">
    <property type="entry name" value="Ribosomal protein L22/L17"/>
    <property type="match status" value="1"/>
</dbReference>